<dbReference type="SUPFAM" id="SSF58104">
    <property type="entry name" value="Methyl-accepting chemotaxis protein (MCP) signaling domain"/>
    <property type="match status" value="3"/>
</dbReference>
<dbReference type="InterPro" id="IPR029095">
    <property type="entry name" value="NarX-like_N"/>
</dbReference>
<comment type="similarity">
    <text evidence="10">Belongs to the methyl-accepting chemotaxis (MCP) protein family.</text>
</comment>
<dbReference type="InterPro" id="IPR035938">
    <property type="entry name" value="Hemerythrin-like_sf"/>
</dbReference>
<protein>
    <recommendedName>
        <fullName evidence="18">Chemotaxis protein</fullName>
    </recommendedName>
</protein>
<dbReference type="PANTHER" id="PTHR32089">
    <property type="entry name" value="METHYL-ACCEPTING CHEMOTAXIS PROTEIN MCPB"/>
    <property type="match status" value="1"/>
</dbReference>
<dbReference type="InterPro" id="IPR003660">
    <property type="entry name" value="HAMP_dom"/>
</dbReference>
<comment type="subcellular location">
    <subcellularLocation>
        <location evidence="1">Cell inner membrane</location>
        <topology evidence="1">Multi-pass membrane protein</topology>
    </subcellularLocation>
</comment>
<organism evidence="16 17">
    <name type="scientific">SAR324 cluster bacterium</name>
    <dbReference type="NCBI Taxonomy" id="2024889"/>
    <lineage>
        <taxon>Bacteria</taxon>
        <taxon>Deltaproteobacteria</taxon>
        <taxon>SAR324 cluster</taxon>
    </lineage>
</organism>
<keyword evidence="6 12" id="KW-1133">Transmembrane helix</keyword>
<evidence type="ECO:0008006" key="18">
    <source>
        <dbReference type="Google" id="ProtNLM"/>
    </source>
</evidence>
<keyword evidence="7" id="KW-0408">Iron</keyword>
<name>A0A2A4T7C4_9DELT</name>
<keyword evidence="4 12" id="KW-0812">Transmembrane</keyword>
<evidence type="ECO:0000256" key="7">
    <source>
        <dbReference type="ARBA" id="ARBA00023004"/>
    </source>
</evidence>
<accession>A0A2A4T7C4</accession>
<dbReference type="CDD" id="cd06225">
    <property type="entry name" value="HAMP"/>
    <property type="match status" value="1"/>
</dbReference>
<keyword evidence="3" id="KW-1003">Cell membrane</keyword>
<dbReference type="EMBL" id="NVSR01000013">
    <property type="protein sequence ID" value="PCI29526.1"/>
    <property type="molecule type" value="Genomic_DNA"/>
</dbReference>
<dbReference type="PROSITE" id="PS50111">
    <property type="entry name" value="CHEMOTAXIS_TRANSDUC_2"/>
    <property type="match status" value="1"/>
</dbReference>
<evidence type="ECO:0000256" key="3">
    <source>
        <dbReference type="ARBA" id="ARBA00022519"/>
    </source>
</evidence>
<dbReference type="Gene3D" id="6.10.340.10">
    <property type="match status" value="1"/>
</dbReference>
<evidence type="ECO:0000256" key="10">
    <source>
        <dbReference type="ARBA" id="ARBA00029447"/>
    </source>
</evidence>
<dbReference type="GO" id="GO:0046872">
    <property type="term" value="F:metal ion binding"/>
    <property type="evidence" value="ECO:0007669"/>
    <property type="project" value="UniProtKB-KW"/>
</dbReference>
<evidence type="ECO:0000259" key="13">
    <source>
        <dbReference type="PROSITE" id="PS50111"/>
    </source>
</evidence>
<dbReference type="InterPro" id="IPR016131">
    <property type="entry name" value="Haemerythrin_Fe_BS"/>
</dbReference>
<feature type="domain" description="Methyl-accepting transducer" evidence="13">
    <location>
        <begin position="318"/>
        <end position="554"/>
    </location>
</feature>
<dbReference type="PROSITE" id="PS50885">
    <property type="entry name" value="HAMP"/>
    <property type="match status" value="1"/>
</dbReference>
<keyword evidence="9 11" id="KW-0807">Transducer</keyword>
<feature type="transmembrane region" description="Helical" evidence="12">
    <location>
        <begin position="12"/>
        <end position="32"/>
    </location>
</feature>
<dbReference type="Pfam" id="PF01814">
    <property type="entry name" value="Hemerythrin"/>
    <property type="match status" value="1"/>
</dbReference>
<keyword evidence="8 12" id="KW-0472">Membrane</keyword>
<dbReference type="Gene3D" id="1.20.120.50">
    <property type="entry name" value="Hemerythrin-like"/>
    <property type="match status" value="1"/>
</dbReference>
<dbReference type="InterPro" id="IPR004089">
    <property type="entry name" value="MCPsignal_dom"/>
</dbReference>
<dbReference type="NCBIfam" id="NF033749">
    <property type="entry name" value="bact_hemeryth"/>
    <property type="match status" value="1"/>
</dbReference>
<dbReference type="PANTHER" id="PTHR32089:SF112">
    <property type="entry name" value="LYSOZYME-LIKE PROTEIN-RELATED"/>
    <property type="match status" value="1"/>
</dbReference>
<feature type="domain" description="T-SNARE coiled-coil homology" evidence="14">
    <location>
        <begin position="484"/>
        <end position="546"/>
    </location>
</feature>
<feature type="domain" description="HAMP" evidence="15">
    <location>
        <begin position="212"/>
        <end position="264"/>
    </location>
</feature>
<sequence length="770" mass="83473">MKTLSIKLKATISLLTFFIIVIIGAYLTLSFLGSTRNDAKIIDVMGRQRMLSQAIGKAALNLVLVKGSGREMLIAASQQELEQAKQIFSQSLKALKEGGRYPADLKLKNFKELPRIAEKASQAKIKEIEQAYQQLIRVIDRLHQGRLDEEKSAQLVQKMVGNANWLRKLSNDLVVQYNEIALTHHQTVQNLVISLIVVVVVFLGIVSFVLATQIITPIGTILGMIQRLSQGDLDCRVQNNRKDEIGQIIQAINELGITLKRTIGEIVGNAETNGSLLSNLSSASKKMDNSTGQMKSMSTTIASASEQISSNMGTVAAASEEASVSVSSITATVEQLSTNMNTIAAAAEEASVNMSGISDNVNLISQDITNVTTSLEDTAESFSHVKENTAHAMLISDEAAQAANETLKSMTELGEVTQQIDQILKMVNNIASQTNMLALNATIEAASAGQAGKGFAVVAGEVKDLANQTTEANNDISIQIEQVQEYVSKSLGQTKQVSKVIQQVSQINQGISTLVGEQSEKLIQIVKATDSVSAAAQSSALNVEEAALGIKEITRSTAEASQGAKATSQNVVEAAAGVKEIARSSAEVATGVKSINRNIQDMNMAIEEAAQAVGLNLTNLKSFSKMAQGLKDTVEFFVRGGSTFFYWTDQLSVNNATVDEQHKIIIKQINALYIAKSEDRPRNYILEILGNLIKAAAEHFEDEEILFGNSSYPHTEAHIAKHKDVVNQLLDFEKGFSVGELEVDEAFMAFLKDWLLQHIMITDQSYTAYL</sequence>
<dbReference type="Proteomes" id="UP000218113">
    <property type="component" value="Unassembled WGS sequence"/>
</dbReference>
<dbReference type="PROSITE" id="PS50192">
    <property type="entry name" value="T_SNARE"/>
    <property type="match status" value="1"/>
</dbReference>
<evidence type="ECO:0000313" key="17">
    <source>
        <dbReference type="Proteomes" id="UP000218113"/>
    </source>
</evidence>
<reference evidence="17" key="1">
    <citation type="submission" date="2017-08" db="EMBL/GenBank/DDBJ databases">
        <title>A dynamic microbial community with high functional redundancy inhabits the cold, oxic subseafloor aquifer.</title>
        <authorList>
            <person name="Tully B.J."/>
            <person name="Wheat C.G."/>
            <person name="Glazer B.T."/>
            <person name="Huber J.A."/>
        </authorList>
    </citation>
    <scope>NUCLEOTIDE SEQUENCE [LARGE SCALE GENOMIC DNA]</scope>
</reference>
<evidence type="ECO:0000256" key="11">
    <source>
        <dbReference type="PROSITE-ProRule" id="PRU00284"/>
    </source>
</evidence>
<dbReference type="CDD" id="cd12107">
    <property type="entry name" value="Hemerythrin"/>
    <property type="match status" value="1"/>
</dbReference>
<dbReference type="Pfam" id="PF00672">
    <property type="entry name" value="HAMP"/>
    <property type="match status" value="1"/>
</dbReference>
<dbReference type="AlphaFoldDB" id="A0A2A4T7C4"/>
<evidence type="ECO:0000313" key="16">
    <source>
        <dbReference type="EMBL" id="PCI29526.1"/>
    </source>
</evidence>
<evidence type="ECO:0000256" key="6">
    <source>
        <dbReference type="ARBA" id="ARBA00022989"/>
    </source>
</evidence>
<dbReference type="InterPro" id="IPR000727">
    <property type="entry name" value="T_SNARE_dom"/>
</dbReference>
<feature type="transmembrane region" description="Helical" evidence="12">
    <location>
        <begin position="191"/>
        <end position="211"/>
    </location>
</feature>
<evidence type="ECO:0000259" key="15">
    <source>
        <dbReference type="PROSITE" id="PS50885"/>
    </source>
</evidence>
<dbReference type="SMART" id="SM00304">
    <property type="entry name" value="HAMP"/>
    <property type="match status" value="2"/>
</dbReference>
<evidence type="ECO:0000256" key="8">
    <source>
        <dbReference type="ARBA" id="ARBA00023136"/>
    </source>
</evidence>
<evidence type="ECO:0000256" key="4">
    <source>
        <dbReference type="ARBA" id="ARBA00022692"/>
    </source>
</evidence>
<dbReference type="Pfam" id="PF13675">
    <property type="entry name" value="PilJ"/>
    <property type="match status" value="1"/>
</dbReference>
<dbReference type="SMART" id="SM00283">
    <property type="entry name" value="MA"/>
    <property type="match status" value="1"/>
</dbReference>
<evidence type="ECO:0000256" key="2">
    <source>
        <dbReference type="ARBA" id="ARBA00010587"/>
    </source>
</evidence>
<dbReference type="InterPro" id="IPR012827">
    <property type="entry name" value="Hemerythrin_metal-bd"/>
</dbReference>
<evidence type="ECO:0000256" key="9">
    <source>
        <dbReference type="ARBA" id="ARBA00023224"/>
    </source>
</evidence>
<keyword evidence="3" id="KW-0997">Cell inner membrane</keyword>
<evidence type="ECO:0000256" key="12">
    <source>
        <dbReference type="SAM" id="Phobius"/>
    </source>
</evidence>
<evidence type="ECO:0000259" key="14">
    <source>
        <dbReference type="PROSITE" id="PS50192"/>
    </source>
</evidence>
<proteinExistence type="inferred from homology"/>
<dbReference type="NCBIfam" id="TIGR02481">
    <property type="entry name" value="hemeryth_dom"/>
    <property type="match status" value="1"/>
</dbReference>
<dbReference type="GO" id="GO:0005886">
    <property type="term" value="C:plasma membrane"/>
    <property type="evidence" value="ECO:0007669"/>
    <property type="project" value="UniProtKB-SubCell"/>
</dbReference>
<keyword evidence="5" id="KW-0479">Metal-binding</keyword>
<comment type="similarity">
    <text evidence="2">Belongs to the hemerythrin family.</text>
</comment>
<dbReference type="SUPFAM" id="SSF47188">
    <property type="entry name" value="Hemerythrin-like"/>
    <property type="match status" value="1"/>
</dbReference>
<dbReference type="SMART" id="SM00397">
    <property type="entry name" value="t_SNARE"/>
    <property type="match status" value="1"/>
</dbReference>
<evidence type="ECO:0000256" key="5">
    <source>
        <dbReference type="ARBA" id="ARBA00022723"/>
    </source>
</evidence>
<dbReference type="Gene3D" id="1.10.287.950">
    <property type="entry name" value="Methyl-accepting chemotaxis protein"/>
    <property type="match status" value="1"/>
</dbReference>
<evidence type="ECO:0000256" key="1">
    <source>
        <dbReference type="ARBA" id="ARBA00004429"/>
    </source>
</evidence>
<dbReference type="InterPro" id="IPR012312">
    <property type="entry name" value="Hemerythrin-like"/>
</dbReference>
<dbReference type="GO" id="GO:0007165">
    <property type="term" value="P:signal transduction"/>
    <property type="evidence" value="ECO:0007669"/>
    <property type="project" value="UniProtKB-KW"/>
</dbReference>
<comment type="caution">
    <text evidence="16">The sequence shown here is derived from an EMBL/GenBank/DDBJ whole genome shotgun (WGS) entry which is preliminary data.</text>
</comment>
<dbReference type="PROSITE" id="PS00550">
    <property type="entry name" value="HEMERYTHRINS"/>
    <property type="match status" value="1"/>
</dbReference>
<gene>
    <name evidence="16" type="ORF">COB67_03990</name>
</gene>
<dbReference type="Pfam" id="PF00015">
    <property type="entry name" value="MCPsignal"/>
    <property type="match status" value="1"/>
</dbReference>